<proteinExistence type="predicted"/>
<reference evidence="2" key="1">
    <citation type="submission" date="2017-01" db="EMBL/GenBank/DDBJ databases">
        <authorList>
            <person name="Varghese N."/>
            <person name="Submissions S."/>
        </authorList>
    </citation>
    <scope>NUCLEOTIDE SEQUENCE [LARGE SCALE GENOMIC DNA]</scope>
    <source>
        <strain evidence="2">DSM 45196</strain>
    </source>
</reference>
<dbReference type="InterPro" id="IPR010368">
    <property type="entry name" value="Com_YlbF"/>
</dbReference>
<name>A0A1N7MIB4_9BACL</name>
<dbReference type="SUPFAM" id="SSF158622">
    <property type="entry name" value="YheA/YmcA-like"/>
    <property type="match status" value="1"/>
</dbReference>
<sequence length="119" mass="14052">MTTANPYDKAYELARALQNSDEMKGLQTSWHKASQHPDHRRILEQYRQIAGEVQALQMQGRKPRQEMMNELNRLMDEIRSDPQLFQYMEAEVRVGQLMTDIMRILGEPLQEIHKQRAVD</sequence>
<keyword evidence="2" id="KW-1185">Reference proteome</keyword>
<accession>A0A1N7MIB4</accession>
<dbReference type="AlphaFoldDB" id="A0A1N7MIB4"/>
<dbReference type="Gene3D" id="1.20.1500.10">
    <property type="entry name" value="YheA/YmcA-like"/>
    <property type="match status" value="1"/>
</dbReference>
<dbReference type="RefSeq" id="WP_159439706.1">
    <property type="nucleotide sequence ID" value="NZ_CP048103.1"/>
</dbReference>
<organism evidence="1 2">
    <name type="scientific">Kroppenstedtia eburnea</name>
    <dbReference type="NCBI Taxonomy" id="714067"/>
    <lineage>
        <taxon>Bacteria</taxon>
        <taxon>Bacillati</taxon>
        <taxon>Bacillota</taxon>
        <taxon>Bacilli</taxon>
        <taxon>Bacillales</taxon>
        <taxon>Thermoactinomycetaceae</taxon>
        <taxon>Kroppenstedtia</taxon>
    </lineage>
</organism>
<evidence type="ECO:0000313" key="2">
    <source>
        <dbReference type="Proteomes" id="UP000186795"/>
    </source>
</evidence>
<dbReference type="Pfam" id="PF06133">
    <property type="entry name" value="Com_YlbF"/>
    <property type="match status" value="1"/>
</dbReference>
<gene>
    <name evidence="1" type="ORF">SAMN05421790_106110</name>
</gene>
<dbReference type="Proteomes" id="UP000186795">
    <property type="component" value="Unassembled WGS sequence"/>
</dbReference>
<evidence type="ECO:0000313" key="1">
    <source>
        <dbReference type="EMBL" id="SIS85748.1"/>
    </source>
</evidence>
<protein>
    <submittedName>
        <fullName evidence="1">Cell fate regulator YlbF, YheA/YmcA/DUF963 family (Controls sporulation, competence, biofilm development)</fullName>
    </submittedName>
</protein>
<dbReference type="InterPro" id="IPR023378">
    <property type="entry name" value="YheA/YmcA-like_dom_sf"/>
</dbReference>
<dbReference type="OrthoDB" id="9811402at2"/>
<dbReference type="EMBL" id="FTOD01000006">
    <property type="protein sequence ID" value="SIS85748.1"/>
    <property type="molecule type" value="Genomic_DNA"/>
</dbReference>